<feature type="repeat" description="WD" evidence="3">
    <location>
        <begin position="49"/>
        <end position="93"/>
    </location>
</feature>
<gene>
    <name evidence="4" type="ORF">RMAR0315_LOCUS3586</name>
</gene>
<name>A0A7S0BHV2_9RHOD</name>
<dbReference type="GO" id="GO:0003730">
    <property type="term" value="F:mRNA 3'-UTR binding"/>
    <property type="evidence" value="ECO:0007669"/>
    <property type="project" value="TreeGrafter"/>
</dbReference>
<organism evidence="4">
    <name type="scientific">Rhodosorus marinus</name>
    <dbReference type="NCBI Taxonomy" id="101924"/>
    <lineage>
        <taxon>Eukaryota</taxon>
        <taxon>Rhodophyta</taxon>
        <taxon>Stylonematophyceae</taxon>
        <taxon>Stylonematales</taxon>
        <taxon>Stylonemataceae</taxon>
        <taxon>Rhodosorus</taxon>
    </lineage>
</organism>
<dbReference type="InterPro" id="IPR036322">
    <property type="entry name" value="WD40_repeat_dom_sf"/>
</dbReference>
<accession>A0A7S0BHV2</accession>
<dbReference type="GO" id="GO:0000387">
    <property type="term" value="P:spliceosomal snRNP assembly"/>
    <property type="evidence" value="ECO:0007669"/>
    <property type="project" value="TreeGrafter"/>
</dbReference>
<evidence type="ECO:0000256" key="1">
    <source>
        <dbReference type="ARBA" id="ARBA00022574"/>
    </source>
</evidence>
<protein>
    <recommendedName>
        <fullName evidence="5">Anaphase-promoting complex subunit 4 WD40 domain-containing protein</fullName>
    </recommendedName>
</protein>
<evidence type="ECO:0000256" key="3">
    <source>
        <dbReference type="PROSITE-ProRule" id="PRU00221"/>
    </source>
</evidence>
<dbReference type="EMBL" id="HBEK01006438">
    <property type="protein sequence ID" value="CAD8393601.1"/>
    <property type="molecule type" value="Transcribed_RNA"/>
</dbReference>
<dbReference type="InterPro" id="IPR052640">
    <property type="entry name" value="Gemin-5"/>
</dbReference>
<dbReference type="InterPro" id="IPR001680">
    <property type="entry name" value="WD40_rpt"/>
</dbReference>
<dbReference type="InterPro" id="IPR019775">
    <property type="entry name" value="WD40_repeat_CS"/>
</dbReference>
<dbReference type="PROSITE" id="PS00678">
    <property type="entry name" value="WD_REPEATS_1"/>
    <property type="match status" value="1"/>
</dbReference>
<dbReference type="SUPFAM" id="SSF50978">
    <property type="entry name" value="WD40 repeat-like"/>
    <property type="match status" value="1"/>
</dbReference>
<dbReference type="AlphaFoldDB" id="A0A7S0BHV2"/>
<evidence type="ECO:0000313" key="4">
    <source>
        <dbReference type="EMBL" id="CAD8393601.1"/>
    </source>
</evidence>
<dbReference type="InterPro" id="IPR015943">
    <property type="entry name" value="WD40/YVTN_repeat-like_dom_sf"/>
</dbReference>
<dbReference type="PANTHER" id="PTHR46362">
    <property type="entry name" value="GEM-ASSOCIATED PROTEIN 5"/>
    <property type="match status" value="1"/>
</dbReference>
<dbReference type="GO" id="GO:0032797">
    <property type="term" value="C:SMN complex"/>
    <property type="evidence" value="ECO:0007669"/>
    <property type="project" value="TreeGrafter"/>
</dbReference>
<dbReference type="Gene3D" id="2.130.10.10">
    <property type="entry name" value="YVTN repeat-like/Quinoprotein amine dehydrogenase"/>
    <property type="match status" value="1"/>
</dbReference>
<dbReference type="PANTHER" id="PTHR46362:SF1">
    <property type="entry name" value="GEM-ASSOCIATED PROTEIN 5"/>
    <property type="match status" value="1"/>
</dbReference>
<evidence type="ECO:0000256" key="2">
    <source>
        <dbReference type="ARBA" id="ARBA00022737"/>
    </source>
</evidence>
<evidence type="ECO:0008006" key="5">
    <source>
        <dbReference type="Google" id="ProtNLM"/>
    </source>
</evidence>
<sequence>MNILLHPAPNWYSSSCFDIDYYGVSVAVATRNTVTFLETDNGAVIGELKIGRKERITSVRFNSALGLRHVLATGSSNGQIRVWDADSRREIKRFDPLKGHVIKSLEFPSTAPHVLLAGAASSRTRKGSLYSCSLVSDSPEPQELLEGVFEALSAPNEMFVCMCYRMQETHRFRPYSYHFVIHNRI</sequence>
<dbReference type="PROSITE" id="PS50082">
    <property type="entry name" value="WD_REPEATS_2"/>
    <property type="match status" value="1"/>
</dbReference>
<proteinExistence type="predicted"/>
<keyword evidence="1 3" id="KW-0853">WD repeat</keyword>
<keyword evidence="2" id="KW-0677">Repeat</keyword>
<reference evidence="4" key="1">
    <citation type="submission" date="2021-01" db="EMBL/GenBank/DDBJ databases">
        <authorList>
            <person name="Corre E."/>
            <person name="Pelletier E."/>
            <person name="Niang G."/>
            <person name="Scheremetjew M."/>
            <person name="Finn R."/>
            <person name="Kale V."/>
            <person name="Holt S."/>
            <person name="Cochrane G."/>
            <person name="Meng A."/>
            <person name="Brown T."/>
            <person name="Cohen L."/>
        </authorList>
    </citation>
    <scope>NUCLEOTIDE SEQUENCE</scope>
    <source>
        <strain evidence="4">UTEX LB 2760</strain>
    </source>
</reference>
<dbReference type="GO" id="GO:0005634">
    <property type="term" value="C:nucleus"/>
    <property type="evidence" value="ECO:0007669"/>
    <property type="project" value="TreeGrafter"/>
</dbReference>